<dbReference type="HOGENOM" id="CLU_012264_0_0_1"/>
<feature type="region of interest" description="Disordered" evidence="1">
    <location>
        <begin position="211"/>
        <end position="240"/>
    </location>
</feature>
<feature type="compositionally biased region" description="Basic and acidic residues" evidence="1">
    <location>
        <begin position="675"/>
        <end position="688"/>
    </location>
</feature>
<dbReference type="OrthoDB" id="3332520at2759"/>
<evidence type="ECO:0000313" key="3">
    <source>
        <dbReference type="Proteomes" id="UP000054279"/>
    </source>
</evidence>
<organism evidence="2 3">
    <name type="scientific">Sphaerobolus stellatus (strain SS14)</name>
    <dbReference type="NCBI Taxonomy" id="990650"/>
    <lineage>
        <taxon>Eukaryota</taxon>
        <taxon>Fungi</taxon>
        <taxon>Dikarya</taxon>
        <taxon>Basidiomycota</taxon>
        <taxon>Agaricomycotina</taxon>
        <taxon>Agaricomycetes</taxon>
        <taxon>Phallomycetidae</taxon>
        <taxon>Geastrales</taxon>
        <taxon>Sphaerobolaceae</taxon>
        <taxon>Sphaerobolus</taxon>
    </lineage>
</organism>
<feature type="region of interest" description="Disordered" evidence="1">
    <location>
        <begin position="608"/>
        <end position="788"/>
    </location>
</feature>
<evidence type="ECO:0000256" key="1">
    <source>
        <dbReference type="SAM" id="MobiDB-lite"/>
    </source>
</evidence>
<protein>
    <submittedName>
        <fullName evidence="2">Uncharacterized protein</fullName>
    </submittedName>
</protein>
<feature type="region of interest" description="Disordered" evidence="1">
    <location>
        <begin position="965"/>
        <end position="992"/>
    </location>
</feature>
<name>A0A0C9UTK2_SPHS4</name>
<dbReference type="AlphaFoldDB" id="A0A0C9UTK2"/>
<reference evidence="2 3" key="1">
    <citation type="submission" date="2014-06" db="EMBL/GenBank/DDBJ databases">
        <title>Evolutionary Origins and Diversification of the Mycorrhizal Mutualists.</title>
        <authorList>
            <consortium name="DOE Joint Genome Institute"/>
            <consortium name="Mycorrhizal Genomics Consortium"/>
            <person name="Kohler A."/>
            <person name="Kuo A."/>
            <person name="Nagy L.G."/>
            <person name="Floudas D."/>
            <person name="Copeland A."/>
            <person name="Barry K.W."/>
            <person name="Cichocki N."/>
            <person name="Veneault-Fourrey C."/>
            <person name="LaButti K."/>
            <person name="Lindquist E.A."/>
            <person name="Lipzen A."/>
            <person name="Lundell T."/>
            <person name="Morin E."/>
            <person name="Murat C."/>
            <person name="Riley R."/>
            <person name="Ohm R."/>
            <person name="Sun H."/>
            <person name="Tunlid A."/>
            <person name="Henrissat B."/>
            <person name="Grigoriev I.V."/>
            <person name="Hibbett D.S."/>
            <person name="Martin F."/>
        </authorList>
    </citation>
    <scope>NUCLEOTIDE SEQUENCE [LARGE SCALE GENOMIC DNA]</scope>
    <source>
        <strain evidence="2 3">SS14</strain>
    </source>
</reference>
<keyword evidence="3" id="KW-1185">Reference proteome</keyword>
<evidence type="ECO:0000313" key="2">
    <source>
        <dbReference type="EMBL" id="KIJ32567.1"/>
    </source>
</evidence>
<gene>
    <name evidence="2" type="ORF">M422DRAFT_265584</name>
</gene>
<sequence length="992" mass="108681">MPSTRNSKQKDATELPAPILSSDELTSTVPDSYESMSEKRCRSIIANERTTELRKRQDQAHQKKTKVPSRLVGTWMNPVVMACQARLAFLQAAANADNTANDAASIPPMSPPIAATPTVAPVAAPATVATPATIPSTATSQTAGPTIVLAATTNILTSTPVPTSALAAAIIPTDPTASHASTAPLSALPAAIQATDEMKAEGAGDMKLFSELPHGASVPGLEDDNAAEADPSAPHPACRPGALTKEQLRMLRDKHTELDAWVESRARDWRVTPITIYVNMGLDNREKRATSFWNKFQSVFWHHVHNPKEGEPLLLPKDFDDSDGIIPRPLLLQLQEKCSSEYTRLTKYSEEEITSEEKDILLAERKEICDTYDDLHDPNEVAYKEGNTQKLMRQARKEFTSRALYYSTRGVGVAGWVVSLDPIDATASASNFMFAGSDAARNWFDTHAINMRKTMRDFETSVRYMELQDAERHSAGLRHIYLAHCNSNDRRQKEISRFLKEKWSELMGRSAPHHLRWDEWPEDMLLAQSRTVGWPDYVPCPGRDAYKALEKAQNNTLLWKALCGQDGLEVKIEAWSPDEIAAVRKIPGNERENNETWLGICLVRGDSEQPLSTTSDVEDAEAAQDEVKDDAPVLKQSRKKTLTKPATSTKPATKAKVATARKPTLKVSTTKTSKKRESEAPAADDSKGVKKPRTAKYPKSSENVQDSDEDLKDADLGVLLGKTPDGLRPDRPLDPNFKPLEGRRQTDDDARAGPSMPQQSQPESRDTAGPSVPQHAESSRPSTRTSAADFAQVTENQQWMHAQAAATPVEYLHPQPSSPPIQHLHPPSPAVQRLHAQLAAPVVQQFQQQYSFPNVVSPQLQNIALVQTVPRPSSRLASRNTFTGVPMVQWPSGIHPRMQDAQGLAGFQGNQGYANVQGGNTVWSGQRGPSNNGAGGTMVNLEDFGLDVPTLQQLAAAAQARHANNGHYQGGTGQGGLGRIDEEGDPWNTFRQ</sequence>
<proteinExistence type="predicted"/>
<feature type="compositionally biased region" description="Low complexity" evidence="1">
    <location>
        <begin position="643"/>
        <end position="671"/>
    </location>
</feature>
<feature type="region of interest" description="Disordered" evidence="1">
    <location>
        <begin position="1"/>
        <end position="38"/>
    </location>
</feature>
<accession>A0A0C9UTK2</accession>
<feature type="compositionally biased region" description="Gly residues" evidence="1">
    <location>
        <begin position="968"/>
        <end position="978"/>
    </location>
</feature>
<feature type="compositionally biased region" description="Basic and acidic residues" evidence="1">
    <location>
        <begin position="740"/>
        <end position="751"/>
    </location>
</feature>
<dbReference type="Proteomes" id="UP000054279">
    <property type="component" value="Unassembled WGS sequence"/>
</dbReference>
<dbReference type="EMBL" id="KN837225">
    <property type="protein sequence ID" value="KIJ32567.1"/>
    <property type="molecule type" value="Genomic_DNA"/>
</dbReference>